<dbReference type="RefSeq" id="WP_269296237.1">
    <property type="nucleotide sequence ID" value="NZ_JAKHPH010000037.1"/>
</dbReference>
<dbReference type="SUPFAM" id="SSF51735">
    <property type="entry name" value="NAD(P)-binding Rossmann-fold domains"/>
    <property type="match status" value="1"/>
</dbReference>
<dbReference type="Pfam" id="PF00106">
    <property type="entry name" value="adh_short"/>
    <property type="match status" value="1"/>
</dbReference>
<organism evidence="3 4">
    <name type="scientific">Limosilactobacillus vaginalis</name>
    <dbReference type="NCBI Taxonomy" id="1633"/>
    <lineage>
        <taxon>Bacteria</taxon>
        <taxon>Bacillati</taxon>
        <taxon>Bacillota</taxon>
        <taxon>Bacilli</taxon>
        <taxon>Lactobacillales</taxon>
        <taxon>Lactobacillaceae</taxon>
        <taxon>Limosilactobacillus</taxon>
    </lineage>
</organism>
<dbReference type="PRINTS" id="PR00081">
    <property type="entry name" value="GDHRDH"/>
</dbReference>
<keyword evidence="2" id="KW-0560">Oxidoreductase</keyword>
<reference evidence="3" key="1">
    <citation type="submission" date="2022-01" db="EMBL/GenBank/DDBJ databases">
        <title>VMRC isolate genome collection.</title>
        <authorList>
            <person name="France M."/>
            <person name="Rutt L."/>
            <person name="Humphrys M."/>
            <person name="Ravel J."/>
        </authorList>
    </citation>
    <scope>NUCLEOTIDE SEQUENCE</scope>
    <source>
        <strain evidence="3">C0048A1</strain>
    </source>
</reference>
<dbReference type="PANTHER" id="PTHR44196:SF1">
    <property type="entry name" value="DEHYDROGENASE_REDUCTASE SDR FAMILY MEMBER 7B"/>
    <property type="match status" value="1"/>
</dbReference>
<dbReference type="Gene3D" id="3.40.50.720">
    <property type="entry name" value="NAD(P)-binding Rossmann-like Domain"/>
    <property type="match status" value="1"/>
</dbReference>
<name>A0AAW5WVA8_9LACO</name>
<proteinExistence type="inferred from homology"/>
<sequence length="243" mass="25575">MAAALITGATGGLGRVLAFEHVRHGGDVILVDCHAAKLQALSAELRRAAPGQQVELVVVDFTAAGAAQQVFAAVQAVGWPVDYLINNAGFGGGGAFVTRSAARDPAMVQVNTAVPMALLKLFLPGMVARGHGRILNVAFAAAWFPGPEQATYFTTKAYLAALGNALWYELKPLGIRVTTFLPGPIETGFAQAGQLTQTRLFAPGTGVAPQIVARVGYAGMMRGKRQVIVGMAWWMRWAGQGYP</sequence>
<comment type="caution">
    <text evidence="3">The sequence shown here is derived from an EMBL/GenBank/DDBJ whole genome shotgun (WGS) entry which is preliminary data.</text>
</comment>
<protein>
    <submittedName>
        <fullName evidence="3">SDR family NAD(P)-dependent oxidoreductase</fullName>
    </submittedName>
</protein>
<dbReference type="GO" id="GO:0016491">
    <property type="term" value="F:oxidoreductase activity"/>
    <property type="evidence" value="ECO:0007669"/>
    <property type="project" value="UniProtKB-KW"/>
</dbReference>
<dbReference type="PANTHER" id="PTHR44196">
    <property type="entry name" value="DEHYDROGENASE/REDUCTASE SDR FAMILY MEMBER 7B"/>
    <property type="match status" value="1"/>
</dbReference>
<accession>A0AAW5WVA8</accession>
<dbReference type="InterPro" id="IPR036291">
    <property type="entry name" value="NAD(P)-bd_dom_sf"/>
</dbReference>
<comment type="similarity">
    <text evidence="1">Belongs to the short-chain dehydrogenases/reductases (SDR) family.</text>
</comment>
<dbReference type="EMBL" id="JAKHPH010000037">
    <property type="protein sequence ID" value="MCZ3668352.1"/>
    <property type="molecule type" value="Genomic_DNA"/>
</dbReference>
<gene>
    <name evidence="3" type="ORF">L2724_08850</name>
</gene>
<dbReference type="CDD" id="cd05233">
    <property type="entry name" value="SDR_c"/>
    <property type="match status" value="1"/>
</dbReference>
<dbReference type="Proteomes" id="UP001212401">
    <property type="component" value="Unassembled WGS sequence"/>
</dbReference>
<dbReference type="GO" id="GO:0016020">
    <property type="term" value="C:membrane"/>
    <property type="evidence" value="ECO:0007669"/>
    <property type="project" value="TreeGrafter"/>
</dbReference>
<evidence type="ECO:0000256" key="1">
    <source>
        <dbReference type="ARBA" id="ARBA00006484"/>
    </source>
</evidence>
<evidence type="ECO:0000313" key="4">
    <source>
        <dbReference type="Proteomes" id="UP001212401"/>
    </source>
</evidence>
<dbReference type="AlphaFoldDB" id="A0AAW5WVA8"/>
<dbReference type="InterPro" id="IPR002347">
    <property type="entry name" value="SDR_fam"/>
</dbReference>
<evidence type="ECO:0000256" key="2">
    <source>
        <dbReference type="ARBA" id="ARBA00023002"/>
    </source>
</evidence>
<evidence type="ECO:0000313" key="3">
    <source>
        <dbReference type="EMBL" id="MCZ3668352.1"/>
    </source>
</evidence>